<proteinExistence type="predicted"/>
<name>A0ACC1K4V5_9FUNG</name>
<gene>
    <name evidence="1" type="ORF">IWQ57_001315</name>
</gene>
<keyword evidence="2" id="KW-1185">Reference proteome</keyword>
<dbReference type="Proteomes" id="UP001140234">
    <property type="component" value="Unassembled WGS sequence"/>
</dbReference>
<sequence>MAAHESSRQAASKGTEELWIKRRPLPTTTSIEYQIPTDPYLLAQKFQQVARSGKMDDAVAIVMQTKTRSQSAVVWNFVINEYAHTGRLSRALRAYTEMRKRGFKPTQTTFTALLKACARSTSDKRAAMAEHLLASMADHGVAPSIINHNALLDVYQRQHDLPTLLDRFNALPGDGPCAPSLETYTIALSACRRELQRRLDELTGGLAGRDADKKPTFGEARHTALVKGNVRSTFAALMDIWTTYTEDAVRRLDQPQADTPPLEIDAYIVRVVLKACHVVYSENRALGRRGIDIVEQVYGLDKDLGAAPKGPPRAAAAVPLAVRMRSSSRIGAADPTPVAVVDSAIVDLALGLCRRDKQYTKAIRFWRSLETHFADEVEPLRKEHAELLQSIRSQVRIALPSAEGAPGARSAPRPDSPPAPAQHEKPAAPAPSTEL</sequence>
<dbReference type="EMBL" id="JANBUJ010000230">
    <property type="protein sequence ID" value="KAJ2773399.1"/>
    <property type="molecule type" value="Genomic_DNA"/>
</dbReference>
<protein>
    <submittedName>
        <fullName evidence="1">Uncharacterized protein</fullName>
    </submittedName>
</protein>
<accession>A0ACC1K4V5</accession>
<comment type="caution">
    <text evidence="1">The sequence shown here is derived from an EMBL/GenBank/DDBJ whole genome shotgun (WGS) entry which is preliminary data.</text>
</comment>
<reference evidence="1" key="1">
    <citation type="submission" date="2022-07" db="EMBL/GenBank/DDBJ databases">
        <title>Phylogenomic reconstructions and comparative analyses of Kickxellomycotina fungi.</title>
        <authorList>
            <person name="Reynolds N.K."/>
            <person name="Stajich J.E."/>
            <person name="Barry K."/>
            <person name="Grigoriev I.V."/>
            <person name="Crous P."/>
            <person name="Smith M.E."/>
        </authorList>
    </citation>
    <scope>NUCLEOTIDE SEQUENCE</scope>
    <source>
        <strain evidence="1">CBS 109366</strain>
    </source>
</reference>
<evidence type="ECO:0000313" key="2">
    <source>
        <dbReference type="Proteomes" id="UP001140234"/>
    </source>
</evidence>
<evidence type="ECO:0000313" key="1">
    <source>
        <dbReference type="EMBL" id="KAJ2773399.1"/>
    </source>
</evidence>
<organism evidence="1 2">
    <name type="scientific">Coemansia nantahalensis</name>
    <dbReference type="NCBI Taxonomy" id="2789366"/>
    <lineage>
        <taxon>Eukaryota</taxon>
        <taxon>Fungi</taxon>
        <taxon>Fungi incertae sedis</taxon>
        <taxon>Zoopagomycota</taxon>
        <taxon>Kickxellomycotina</taxon>
        <taxon>Kickxellomycetes</taxon>
        <taxon>Kickxellales</taxon>
        <taxon>Kickxellaceae</taxon>
        <taxon>Coemansia</taxon>
    </lineage>
</organism>